<feature type="domain" description="HTH araC/xylS-type" evidence="4">
    <location>
        <begin position="218"/>
        <end position="316"/>
    </location>
</feature>
<dbReference type="Gene3D" id="1.10.10.60">
    <property type="entry name" value="Homeodomain-like"/>
    <property type="match status" value="2"/>
</dbReference>
<dbReference type="PANTHER" id="PTHR43280">
    <property type="entry name" value="ARAC-FAMILY TRANSCRIPTIONAL REGULATOR"/>
    <property type="match status" value="1"/>
</dbReference>
<keyword evidence="3" id="KW-0804">Transcription</keyword>
<proteinExistence type="predicted"/>
<sequence length="324" mass="37329">MKPLCEKVIPDENSSWRYFRYEWNHMDLNWHYHPEYEICLTLNSYGMRYVGDHIARYGDYDLVIIGPDMPHGWQSEANLDVLTDEVSKDDGLKGGTSTAVGLKEPVLMGSASKSRVKEVVYVAQIPAAWLHQIVNEQRELASLHSLLTHAKRGVLFSEETARKAHSVFIAMETANPFKRYILLLELLALLQQDSQQELLSSTLFTHGSKLDFTVKKLDKVIEHIYDNYTQALSAQDLAKLAHMSTNHFHRFFKKRTEKTLTEFINQLRIAKACKLLLSNQSPISTISDQCGFNNLSNFNRRFIQFKGVTPSRFRQRFSSKQRAI</sequence>
<evidence type="ECO:0000313" key="6">
    <source>
        <dbReference type="Proteomes" id="UP001155604"/>
    </source>
</evidence>
<organism evidence="5 6">
    <name type="scientific">Shewanella septentrionalis</name>
    <dbReference type="NCBI Taxonomy" id="2952223"/>
    <lineage>
        <taxon>Bacteria</taxon>
        <taxon>Pseudomonadati</taxon>
        <taxon>Pseudomonadota</taxon>
        <taxon>Gammaproteobacteria</taxon>
        <taxon>Alteromonadales</taxon>
        <taxon>Shewanellaceae</taxon>
        <taxon>Shewanella</taxon>
    </lineage>
</organism>
<comment type="caution">
    <text evidence="5">The sequence shown here is derived from an EMBL/GenBank/DDBJ whole genome shotgun (WGS) entry which is preliminary data.</text>
</comment>
<dbReference type="RefSeq" id="WP_261272181.1">
    <property type="nucleotide sequence ID" value="NZ_JAMTCC010000008.1"/>
</dbReference>
<dbReference type="InterPro" id="IPR018060">
    <property type="entry name" value="HTH_AraC"/>
</dbReference>
<dbReference type="PROSITE" id="PS01124">
    <property type="entry name" value="HTH_ARAC_FAMILY_2"/>
    <property type="match status" value="1"/>
</dbReference>
<dbReference type="GO" id="GO:0043565">
    <property type="term" value="F:sequence-specific DNA binding"/>
    <property type="evidence" value="ECO:0007669"/>
    <property type="project" value="InterPro"/>
</dbReference>
<dbReference type="AlphaFoldDB" id="A0A9X2WT67"/>
<protein>
    <submittedName>
        <fullName evidence="5">AraC family transcriptional regulator</fullName>
    </submittedName>
</protein>
<dbReference type="InterPro" id="IPR018062">
    <property type="entry name" value="HTH_AraC-typ_CS"/>
</dbReference>
<dbReference type="SMART" id="SM00342">
    <property type="entry name" value="HTH_ARAC"/>
    <property type="match status" value="1"/>
</dbReference>
<reference evidence="5" key="1">
    <citation type="journal article" date="2023" name="Int. J. Syst. Evol. Microbiol.">
        <title>&lt;i&gt;Shewanella septentrionalis&lt;/i&gt; sp. nov. and &lt;i&gt;Shewanella holmiensis&lt;/i&gt; sp. nov., isolated from Baltic Sea water and sediments.</title>
        <authorList>
            <person name="Martin-Rodriguez A.J."/>
            <person name="Thorell K."/>
            <person name="Joffre E."/>
            <person name="Jensie-Markopoulos S."/>
            <person name="Moore E.R.B."/>
            <person name="Sjoling A."/>
        </authorList>
    </citation>
    <scope>NUCLEOTIDE SEQUENCE</scope>
    <source>
        <strain evidence="5">SP1W3</strain>
    </source>
</reference>
<dbReference type="SUPFAM" id="SSF51182">
    <property type="entry name" value="RmlC-like cupins"/>
    <property type="match status" value="1"/>
</dbReference>
<evidence type="ECO:0000313" key="5">
    <source>
        <dbReference type="EMBL" id="MCT7945015.1"/>
    </source>
</evidence>
<dbReference type="EMBL" id="JAMTCC010000008">
    <property type="protein sequence ID" value="MCT7945015.1"/>
    <property type="molecule type" value="Genomic_DNA"/>
</dbReference>
<accession>A0A9X2WT67</accession>
<evidence type="ECO:0000256" key="1">
    <source>
        <dbReference type="ARBA" id="ARBA00023015"/>
    </source>
</evidence>
<dbReference type="Proteomes" id="UP001155604">
    <property type="component" value="Unassembled WGS sequence"/>
</dbReference>
<evidence type="ECO:0000256" key="3">
    <source>
        <dbReference type="ARBA" id="ARBA00023163"/>
    </source>
</evidence>
<dbReference type="InterPro" id="IPR009057">
    <property type="entry name" value="Homeodomain-like_sf"/>
</dbReference>
<dbReference type="PANTHER" id="PTHR43280:SF27">
    <property type="entry name" value="TRANSCRIPTIONAL REGULATOR MTLR"/>
    <property type="match status" value="1"/>
</dbReference>
<gene>
    <name evidence="5" type="ORF">NE536_06500</name>
</gene>
<dbReference type="Pfam" id="PF12833">
    <property type="entry name" value="HTH_18"/>
    <property type="match status" value="1"/>
</dbReference>
<dbReference type="GO" id="GO:0003700">
    <property type="term" value="F:DNA-binding transcription factor activity"/>
    <property type="evidence" value="ECO:0007669"/>
    <property type="project" value="InterPro"/>
</dbReference>
<dbReference type="PROSITE" id="PS00041">
    <property type="entry name" value="HTH_ARAC_FAMILY_1"/>
    <property type="match status" value="1"/>
</dbReference>
<keyword evidence="1" id="KW-0805">Transcription regulation</keyword>
<name>A0A9X2WT67_9GAMM</name>
<keyword evidence="6" id="KW-1185">Reference proteome</keyword>
<keyword evidence="2" id="KW-0238">DNA-binding</keyword>
<evidence type="ECO:0000256" key="2">
    <source>
        <dbReference type="ARBA" id="ARBA00023125"/>
    </source>
</evidence>
<evidence type="ECO:0000259" key="4">
    <source>
        <dbReference type="PROSITE" id="PS01124"/>
    </source>
</evidence>
<dbReference type="InterPro" id="IPR011051">
    <property type="entry name" value="RmlC_Cupin_sf"/>
</dbReference>
<dbReference type="SUPFAM" id="SSF46689">
    <property type="entry name" value="Homeodomain-like"/>
    <property type="match status" value="2"/>
</dbReference>